<evidence type="ECO:0000256" key="1">
    <source>
        <dbReference type="ARBA" id="ARBA00004651"/>
    </source>
</evidence>
<dbReference type="SMART" id="SM00304">
    <property type="entry name" value="HAMP"/>
    <property type="match status" value="1"/>
</dbReference>
<dbReference type="CDD" id="cd06225">
    <property type="entry name" value="HAMP"/>
    <property type="match status" value="1"/>
</dbReference>
<evidence type="ECO:0000256" key="2">
    <source>
        <dbReference type="ARBA" id="ARBA00022475"/>
    </source>
</evidence>
<organism evidence="13 14">
    <name type="scientific">Clostridium saccharoperbutylacetonicum N1-4(HMT)</name>
    <dbReference type="NCBI Taxonomy" id="931276"/>
    <lineage>
        <taxon>Bacteria</taxon>
        <taxon>Bacillati</taxon>
        <taxon>Bacillota</taxon>
        <taxon>Clostridia</taxon>
        <taxon>Eubacteriales</taxon>
        <taxon>Clostridiaceae</taxon>
        <taxon>Clostridium</taxon>
    </lineage>
</organism>
<dbReference type="Pfam" id="PF00015">
    <property type="entry name" value="MCPsignal"/>
    <property type="match status" value="1"/>
</dbReference>
<dbReference type="KEGG" id="csr:Cspa_c36060"/>
<dbReference type="CDD" id="cd12912">
    <property type="entry name" value="PDC2_MCP_like"/>
    <property type="match status" value="1"/>
</dbReference>
<dbReference type="Pfam" id="PF00672">
    <property type="entry name" value="HAMP"/>
    <property type="match status" value="1"/>
</dbReference>
<evidence type="ECO:0000256" key="5">
    <source>
        <dbReference type="ARBA" id="ARBA00022989"/>
    </source>
</evidence>
<evidence type="ECO:0000256" key="7">
    <source>
        <dbReference type="ARBA" id="ARBA00023224"/>
    </source>
</evidence>
<reference evidence="13 14" key="1">
    <citation type="submission" date="2013-02" db="EMBL/GenBank/DDBJ databases">
        <title>Genome sequence of Clostridium saccharoperbutylacetonicum N1-4(HMT).</title>
        <authorList>
            <person name="Poehlein A."/>
            <person name="Daniel R."/>
        </authorList>
    </citation>
    <scope>NUCLEOTIDE SEQUENCE [LARGE SCALE GENOMIC DNA]</scope>
    <source>
        <strain evidence="14">N1-4(HMT)</strain>
    </source>
</reference>
<dbReference type="InterPro" id="IPR003660">
    <property type="entry name" value="HAMP_dom"/>
</dbReference>
<dbReference type="InterPro" id="IPR029151">
    <property type="entry name" value="Sensor-like_sf"/>
</dbReference>
<proteinExistence type="inferred from homology"/>
<dbReference type="Gene3D" id="1.10.287.950">
    <property type="entry name" value="Methyl-accepting chemotaxis protein"/>
    <property type="match status" value="1"/>
</dbReference>
<evidence type="ECO:0000256" key="9">
    <source>
        <dbReference type="PROSITE-ProRule" id="PRU00284"/>
    </source>
</evidence>
<dbReference type="CDD" id="cd18773">
    <property type="entry name" value="PDC1_HK_sensor"/>
    <property type="match status" value="1"/>
</dbReference>
<accession>M1N1K9</accession>
<dbReference type="PANTHER" id="PTHR32089:SF112">
    <property type="entry name" value="LYSOZYME-LIKE PROTEIN-RELATED"/>
    <property type="match status" value="1"/>
</dbReference>
<dbReference type="Gene3D" id="3.30.450.20">
    <property type="entry name" value="PAS domain"/>
    <property type="match status" value="1"/>
</dbReference>
<dbReference type="EMBL" id="CP004121">
    <property type="protein sequence ID" value="AGF57367.1"/>
    <property type="molecule type" value="Genomic_DNA"/>
</dbReference>
<keyword evidence="14" id="KW-1185">Reference proteome</keyword>
<dbReference type="CDD" id="cd11386">
    <property type="entry name" value="MCP_signal"/>
    <property type="match status" value="1"/>
</dbReference>
<dbReference type="GO" id="GO:0005886">
    <property type="term" value="C:plasma membrane"/>
    <property type="evidence" value="ECO:0007669"/>
    <property type="project" value="UniProtKB-SubCell"/>
</dbReference>
<feature type="transmembrane region" description="Helical" evidence="10">
    <location>
        <begin position="291"/>
        <end position="314"/>
    </location>
</feature>
<evidence type="ECO:0000259" key="11">
    <source>
        <dbReference type="PROSITE" id="PS50111"/>
    </source>
</evidence>
<dbReference type="PATRIC" id="fig|931276.5.peg.3632"/>
<feature type="domain" description="Methyl-accepting transducer" evidence="11">
    <location>
        <begin position="386"/>
        <end position="643"/>
    </location>
</feature>
<keyword evidence="6 10" id="KW-0472">Membrane</keyword>
<sequence>MWKKLSFKMKLLVSVLPIVIIGMLVLSITAIYQFRQTIRTEVINDKAVETKTMSENVNGWLEGKLLEVRNSTNMPTAKAIETDIASVDKFNSDRIKAFEKEYPGEYDNAAATLFNNDGKSRAQYANGNFVNGDVAEKPWYKTLMSGASFVISNPVISKGTGKALVVIGAPIKNEQNKSIGTMISGVNLAYIQDKIKAFKFGEKGYSLLIGQDGTFIVNPDESLVMKAKIADAEDSNVKELGNKMLQTDTGTFTFNQGTEKYIAFYNKVPLSGWSLASVVSEDELLAASNKLMTTLLLITVVIVILIAGIIILVAKRITAPLRRLSEFSEEIAAGNLTVQLELKSNDEIGKVGRSLNNTTSKLKEMIGAISDSANEVSNLSSNLIVATEESLRGTDEVSKSMQEIASGAVAQAESAGKASTATEELVDKISEVTAKYGHMTEMVEDSKKVSSSGAKGVKEAIESIQIIASTNKANVEEARELLEKSKEIGQIVFVIKDIAEQTNLLALNAAIEAARAGEQGKGFAVVAEEVRTLAEESSEASNRIAALINGIQTQIQNIAEQMDSGTSNVVHGVEVATLVGENFGQIENTFNKISSIVEEVSQATKEMSNKANTTSDVINNVAAVTEENSAATEEVTAANEEQTAYIHQIGETANRLDRLVETLKDTVNKFKI</sequence>
<evidence type="ECO:0000256" key="4">
    <source>
        <dbReference type="ARBA" id="ARBA00022692"/>
    </source>
</evidence>
<keyword evidence="7 9" id="KW-0807">Transducer</keyword>
<comment type="subcellular location">
    <subcellularLocation>
        <location evidence="1">Cell membrane</location>
        <topology evidence="1">Multi-pass membrane protein</topology>
    </subcellularLocation>
</comment>
<dbReference type="RefSeq" id="WP_015393683.1">
    <property type="nucleotide sequence ID" value="NC_020291.1"/>
</dbReference>
<keyword evidence="4 10" id="KW-0812">Transmembrane</keyword>
<dbReference type="PROSITE" id="PS50111">
    <property type="entry name" value="CHEMOTAXIS_TRANSDUC_2"/>
    <property type="match status" value="1"/>
</dbReference>
<keyword evidence="3" id="KW-0145">Chemotaxis</keyword>
<evidence type="ECO:0000256" key="3">
    <source>
        <dbReference type="ARBA" id="ARBA00022500"/>
    </source>
</evidence>
<dbReference type="eggNOG" id="COG0840">
    <property type="taxonomic scope" value="Bacteria"/>
</dbReference>
<dbReference type="InterPro" id="IPR004089">
    <property type="entry name" value="MCPsignal_dom"/>
</dbReference>
<dbReference type="InterPro" id="IPR033479">
    <property type="entry name" value="dCache_1"/>
</dbReference>
<dbReference type="STRING" id="36745.CLSAP_33840"/>
<keyword evidence="2" id="KW-1003">Cell membrane</keyword>
<feature type="transmembrane region" description="Helical" evidence="10">
    <location>
        <begin position="12"/>
        <end position="34"/>
    </location>
</feature>
<dbReference type="AlphaFoldDB" id="M1N1K9"/>
<dbReference type="SUPFAM" id="SSF103190">
    <property type="entry name" value="Sensory domain-like"/>
    <property type="match status" value="1"/>
</dbReference>
<dbReference type="Proteomes" id="UP000011728">
    <property type="component" value="Chromosome"/>
</dbReference>
<protein>
    <submittedName>
        <fullName evidence="13">Methyl-accepting chemotaxis protein</fullName>
    </submittedName>
</protein>
<dbReference type="GO" id="GO:0006935">
    <property type="term" value="P:chemotaxis"/>
    <property type="evidence" value="ECO:0007669"/>
    <property type="project" value="UniProtKB-KW"/>
</dbReference>
<evidence type="ECO:0000313" key="14">
    <source>
        <dbReference type="Proteomes" id="UP000011728"/>
    </source>
</evidence>
<dbReference type="PANTHER" id="PTHR32089">
    <property type="entry name" value="METHYL-ACCEPTING CHEMOTAXIS PROTEIN MCPB"/>
    <property type="match status" value="1"/>
</dbReference>
<gene>
    <name evidence="13" type="ORF">Cspa_c36060</name>
</gene>
<dbReference type="HOGENOM" id="CLU_000445_107_19_9"/>
<evidence type="ECO:0000259" key="12">
    <source>
        <dbReference type="PROSITE" id="PS50885"/>
    </source>
</evidence>
<keyword evidence="5 10" id="KW-1133">Transmembrane helix</keyword>
<evidence type="ECO:0000256" key="6">
    <source>
        <dbReference type="ARBA" id="ARBA00023136"/>
    </source>
</evidence>
<dbReference type="PROSITE" id="PS50885">
    <property type="entry name" value="HAMP"/>
    <property type="match status" value="1"/>
</dbReference>
<dbReference type="SMART" id="SM00283">
    <property type="entry name" value="MA"/>
    <property type="match status" value="1"/>
</dbReference>
<dbReference type="Gene3D" id="6.10.340.10">
    <property type="match status" value="1"/>
</dbReference>
<evidence type="ECO:0000256" key="10">
    <source>
        <dbReference type="SAM" id="Phobius"/>
    </source>
</evidence>
<evidence type="ECO:0000256" key="8">
    <source>
        <dbReference type="ARBA" id="ARBA00029447"/>
    </source>
</evidence>
<comment type="similarity">
    <text evidence="8">Belongs to the methyl-accepting chemotaxis (MCP) protein family.</text>
</comment>
<dbReference type="OrthoDB" id="597657at2"/>
<evidence type="ECO:0000313" key="13">
    <source>
        <dbReference type="EMBL" id="AGF57367.1"/>
    </source>
</evidence>
<dbReference type="Pfam" id="PF02743">
    <property type="entry name" value="dCache_1"/>
    <property type="match status" value="1"/>
</dbReference>
<dbReference type="SUPFAM" id="SSF58104">
    <property type="entry name" value="Methyl-accepting chemotaxis protein (MCP) signaling domain"/>
    <property type="match status" value="1"/>
</dbReference>
<dbReference type="GO" id="GO:0007165">
    <property type="term" value="P:signal transduction"/>
    <property type="evidence" value="ECO:0007669"/>
    <property type="project" value="UniProtKB-KW"/>
</dbReference>
<feature type="domain" description="HAMP" evidence="12">
    <location>
        <begin position="315"/>
        <end position="367"/>
    </location>
</feature>
<name>M1N1K9_9CLOT</name>